<accession>A0A1M4Z326</accession>
<dbReference type="Proteomes" id="UP000184287">
    <property type="component" value="Unassembled WGS sequence"/>
</dbReference>
<dbReference type="InterPro" id="IPR006860">
    <property type="entry name" value="FecR"/>
</dbReference>
<dbReference type="Gene3D" id="2.60.120.1440">
    <property type="match status" value="1"/>
</dbReference>
<dbReference type="PANTHER" id="PTHR30273:SF2">
    <property type="entry name" value="PROTEIN FECR"/>
    <property type="match status" value="1"/>
</dbReference>
<dbReference type="Pfam" id="PF04773">
    <property type="entry name" value="FecR"/>
    <property type="match status" value="1"/>
</dbReference>
<feature type="transmembrane region" description="Helical" evidence="1">
    <location>
        <begin position="48"/>
        <end position="68"/>
    </location>
</feature>
<keyword evidence="1" id="KW-0472">Membrane</keyword>
<gene>
    <name evidence="4" type="ORF">SAMN04488522_102168</name>
</gene>
<evidence type="ECO:0000256" key="1">
    <source>
        <dbReference type="SAM" id="Phobius"/>
    </source>
</evidence>
<dbReference type="PANTHER" id="PTHR30273">
    <property type="entry name" value="PERIPLASMIC SIGNAL SENSOR AND SIGMA FACTOR ACTIVATOR FECR-RELATED"/>
    <property type="match status" value="1"/>
</dbReference>
<protein>
    <submittedName>
        <fullName evidence="4">FecR family protein</fullName>
    </submittedName>
</protein>
<dbReference type="InterPro" id="IPR032508">
    <property type="entry name" value="FecR_C"/>
</dbReference>
<keyword evidence="1" id="KW-1133">Transmembrane helix</keyword>
<dbReference type="STRING" id="288992.SAMN04488522_102168"/>
<sequence length="281" mass="32196">MKQKNIDPNEFDRIWNEIPDHGELDPVQKSRIWQNIDHKTERPKQRSFYWFAASIAIVLLSAATFSWLKYYNQADYLEVATHASSKIIRLKDSTEIILGQYSKLRYPAAFGSSDRDVFLEGNATFKVRHNGKSFTVNSGGVKTKVLGTFFKVTMLPGNTEAKVALFEGKVQVSYQEGDPTILKPGDEWWYTMKTKQLKMSHDESIQRKNLKLDFKNTDLSEVLQQISMMYGVKITTAKSVKEGLKITGTLYYSSARESLEEMGFPFGLVVKTINKDNYEIE</sequence>
<dbReference type="GO" id="GO:0016989">
    <property type="term" value="F:sigma factor antagonist activity"/>
    <property type="evidence" value="ECO:0007669"/>
    <property type="project" value="TreeGrafter"/>
</dbReference>
<dbReference type="InterPro" id="IPR012373">
    <property type="entry name" value="Ferrdict_sens_TM"/>
</dbReference>
<evidence type="ECO:0000259" key="2">
    <source>
        <dbReference type="Pfam" id="PF04773"/>
    </source>
</evidence>
<dbReference type="AlphaFoldDB" id="A0A1M4Z326"/>
<organism evidence="4 5">
    <name type="scientific">Pedobacter caeni</name>
    <dbReference type="NCBI Taxonomy" id="288992"/>
    <lineage>
        <taxon>Bacteria</taxon>
        <taxon>Pseudomonadati</taxon>
        <taxon>Bacteroidota</taxon>
        <taxon>Sphingobacteriia</taxon>
        <taxon>Sphingobacteriales</taxon>
        <taxon>Sphingobacteriaceae</taxon>
        <taxon>Pedobacter</taxon>
    </lineage>
</organism>
<evidence type="ECO:0000259" key="3">
    <source>
        <dbReference type="Pfam" id="PF16344"/>
    </source>
</evidence>
<keyword evidence="5" id="KW-1185">Reference proteome</keyword>
<dbReference type="PIRSF" id="PIRSF018266">
    <property type="entry name" value="FecR"/>
    <property type="match status" value="1"/>
</dbReference>
<name>A0A1M4Z326_9SPHI</name>
<dbReference type="EMBL" id="FQUQ01000002">
    <property type="protein sequence ID" value="SHF12469.1"/>
    <property type="molecule type" value="Genomic_DNA"/>
</dbReference>
<dbReference type="OrthoDB" id="1097132at2"/>
<dbReference type="Pfam" id="PF16344">
    <property type="entry name" value="FecR_C"/>
    <property type="match status" value="1"/>
</dbReference>
<dbReference type="RefSeq" id="WP_073229897.1">
    <property type="nucleotide sequence ID" value="NZ_FQUQ01000002.1"/>
</dbReference>
<feature type="domain" description="Protein FecR C-terminal" evidence="3">
    <location>
        <begin position="211"/>
        <end position="270"/>
    </location>
</feature>
<feature type="domain" description="FecR protein" evidence="2">
    <location>
        <begin position="82"/>
        <end position="171"/>
    </location>
</feature>
<evidence type="ECO:0000313" key="5">
    <source>
        <dbReference type="Proteomes" id="UP000184287"/>
    </source>
</evidence>
<reference evidence="5" key="1">
    <citation type="submission" date="2016-11" db="EMBL/GenBank/DDBJ databases">
        <authorList>
            <person name="Varghese N."/>
            <person name="Submissions S."/>
        </authorList>
    </citation>
    <scope>NUCLEOTIDE SEQUENCE [LARGE SCALE GENOMIC DNA]</scope>
    <source>
        <strain evidence="5">DSM 16990</strain>
    </source>
</reference>
<keyword evidence="1" id="KW-0812">Transmembrane</keyword>
<dbReference type="Gene3D" id="3.55.50.30">
    <property type="match status" value="1"/>
</dbReference>
<proteinExistence type="predicted"/>
<evidence type="ECO:0000313" key="4">
    <source>
        <dbReference type="EMBL" id="SHF12469.1"/>
    </source>
</evidence>